<gene>
    <name evidence="2" type="ORF">PHAECO_LOCUS2810</name>
</gene>
<evidence type="ECO:0000313" key="3">
    <source>
        <dbReference type="Proteomes" id="UP001153737"/>
    </source>
</evidence>
<reference evidence="2" key="1">
    <citation type="submission" date="2022-01" db="EMBL/GenBank/DDBJ databases">
        <authorList>
            <person name="King R."/>
        </authorList>
    </citation>
    <scope>NUCLEOTIDE SEQUENCE</scope>
</reference>
<dbReference type="InterPro" id="IPR022242">
    <property type="entry name" value="TNP-like_C"/>
</dbReference>
<dbReference type="EMBL" id="OU896718">
    <property type="protein sequence ID" value="CAG9815550.1"/>
    <property type="molecule type" value="Genomic_DNA"/>
</dbReference>
<proteinExistence type="predicted"/>
<reference evidence="2" key="2">
    <citation type="submission" date="2022-10" db="EMBL/GenBank/DDBJ databases">
        <authorList>
            <consortium name="ENA_rothamsted_submissions"/>
            <consortium name="culmorum"/>
            <person name="King R."/>
        </authorList>
    </citation>
    <scope>NUCLEOTIDE SEQUENCE</scope>
</reference>
<evidence type="ECO:0000259" key="1">
    <source>
        <dbReference type="Pfam" id="PF12596"/>
    </source>
</evidence>
<accession>A0A9N9SAB1</accession>
<dbReference type="AlphaFoldDB" id="A0A9N9SAB1"/>
<dbReference type="Pfam" id="PF12596">
    <property type="entry name" value="Tnp_P_element_C"/>
    <property type="match status" value="1"/>
</dbReference>
<protein>
    <recommendedName>
        <fullName evidence="1">Transposable element P transposase-like C-terminal domain-containing protein</fullName>
    </recommendedName>
</protein>
<name>A0A9N9SAB1_PHACE</name>
<dbReference type="OrthoDB" id="6745863at2759"/>
<feature type="domain" description="Transposable element P transposase-like C-terminal" evidence="1">
    <location>
        <begin position="84"/>
        <end position="148"/>
    </location>
</feature>
<sequence>MSVIVIKDKDLKKRLLQGKKGMSLDEAAKMCIIVESTKKQTEKKKKWIAQKCDIYLSKSILDGIEVVDSSLDDIGFTEGIENISFIEPEYDNDDEQNVVEIKDFEIDEDHENLLKSLERNKFSDTIQNEGMKFIAGYVAYRFKDKFPTFDLGLPANCKVSSKYPDWIEFLSRGGRHRSFSRKEGKQSINQVKPKPYACYFMEMFHSSIPSFGSTYAHRSQPSRQNPATGNCCNTSSFYS</sequence>
<dbReference type="Proteomes" id="UP001153737">
    <property type="component" value="Chromosome 12"/>
</dbReference>
<evidence type="ECO:0000313" key="2">
    <source>
        <dbReference type="EMBL" id="CAG9815550.1"/>
    </source>
</evidence>
<organism evidence="2 3">
    <name type="scientific">Phaedon cochleariae</name>
    <name type="common">Mustard beetle</name>
    <dbReference type="NCBI Taxonomy" id="80249"/>
    <lineage>
        <taxon>Eukaryota</taxon>
        <taxon>Metazoa</taxon>
        <taxon>Ecdysozoa</taxon>
        <taxon>Arthropoda</taxon>
        <taxon>Hexapoda</taxon>
        <taxon>Insecta</taxon>
        <taxon>Pterygota</taxon>
        <taxon>Neoptera</taxon>
        <taxon>Endopterygota</taxon>
        <taxon>Coleoptera</taxon>
        <taxon>Polyphaga</taxon>
        <taxon>Cucujiformia</taxon>
        <taxon>Chrysomeloidea</taxon>
        <taxon>Chrysomelidae</taxon>
        <taxon>Chrysomelinae</taxon>
        <taxon>Chrysomelini</taxon>
        <taxon>Phaedon</taxon>
    </lineage>
</organism>
<keyword evidence="3" id="KW-1185">Reference proteome</keyword>